<dbReference type="InterPro" id="IPR024066">
    <property type="entry name" value="RGS_subdom1/3"/>
</dbReference>
<dbReference type="SUPFAM" id="SSF48097">
    <property type="entry name" value="Regulator of G-protein signaling, RGS"/>
    <property type="match status" value="1"/>
</dbReference>
<dbReference type="PRINTS" id="PR01301">
    <property type="entry name" value="RGSPROTEIN"/>
</dbReference>
<dbReference type="EMBL" id="KQ424015">
    <property type="protein sequence ID" value="KOF71725.1"/>
    <property type="molecule type" value="Genomic_DNA"/>
</dbReference>
<feature type="domain" description="RGS" evidence="1">
    <location>
        <begin position="10"/>
        <end position="71"/>
    </location>
</feature>
<dbReference type="InterPro" id="IPR044926">
    <property type="entry name" value="RGS_subdomain_2"/>
</dbReference>
<dbReference type="InterPro" id="IPR016137">
    <property type="entry name" value="RGS"/>
</dbReference>
<name>A0A0L8G576_OCTBM</name>
<dbReference type="STRING" id="37653.A0A0L8G576"/>
<protein>
    <recommendedName>
        <fullName evidence="1">RGS domain-containing protein</fullName>
    </recommendedName>
</protein>
<dbReference type="Gene3D" id="1.10.167.10">
    <property type="entry name" value="Regulator of G-protein Signalling 4, domain 2"/>
    <property type="match status" value="1"/>
</dbReference>
<evidence type="ECO:0000313" key="2">
    <source>
        <dbReference type="EMBL" id="KOF71725.1"/>
    </source>
</evidence>
<dbReference type="AlphaFoldDB" id="A0A0L8G576"/>
<gene>
    <name evidence="2" type="ORF">OCBIM_22000597mg</name>
</gene>
<dbReference type="OrthoDB" id="196547at2759"/>
<dbReference type="InterPro" id="IPR036305">
    <property type="entry name" value="RGS_sf"/>
</dbReference>
<evidence type="ECO:0000259" key="1">
    <source>
        <dbReference type="PROSITE" id="PS50132"/>
    </source>
</evidence>
<sequence>MSNPKSWGQSFEFLIRSEDGVQLFKQYLKSQFCDENLDFWLAVENFRENLDEDELTKQAGIIVKTYVSKKATRAVSIFVVNFLLEALVSKVSPWT</sequence>
<dbReference type="PANTHER" id="PTHR10845:SF192">
    <property type="entry name" value="DOUBLE HIT, ISOFORM B"/>
    <property type="match status" value="1"/>
</dbReference>
<dbReference type="Pfam" id="PF00615">
    <property type="entry name" value="RGS"/>
    <property type="match status" value="1"/>
</dbReference>
<proteinExistence type="predicted"/>
<accession>A0A0L8G576</accession>
<dbReference type="Gene3D" id="1.10.196.10">
    <property type="match status" value="1"/>
</dbReference>
<dbReference type="SMART" id="SM00315">
    <property type="entry name" value="RGS"/>
    <property type="match status" value="1"/>
</dbReference>
<organism evidence="2">
    <name type="scientific">Octopus bimaculoides</name>
    <name type="common">California two-spotted octopus</name>
    <dbReference type="NCBI Taxonomy" id="37653"/>
    <lineage>
        <taxon>Eukaryota</taxon>
        <taxon>Metazoa</taxon>
        <taxon>Spiralia</taxon>
        <taxon>Lophotrochozoa</taxon>
        <taxon>Mollusca</taxon>
        <taxon>Cephalopoda</taxon>
        <taxon>Coleoidea</taxon>
        <taxon>Octopodiformes</taxon>
        <taxon>Octopoda</taxon>
        <taxon>Incirrata</taxon>
        <taxon>Octopodidae</taxon>
        <taxon>Octopus</taxon>
    </lineage>
</organism>
<reference evidence="2" key="1">
    <citation type="submission" date="2015-07" db="EMBL/GenBank/DDBJ databases">
        <title>MeaNS - Measles Nucleotide Surveillance Program.</title>
        <authorList>
            <person name="Tran T."/>
            <person name="Druce J."/>
        </authorList>
    </citation>
    <scope>NUCLEOTIDE SEQUENCE</scope>
    <source>
        <strain evidence="2">UCB-OBI-ISO-001</strain>
        <tissue evidence="2">Gonad</tissue>
    </source>
</reference>
<dbReference type="CDD" id="cd07440">
    <property type="entry name" value="RGS"/>
    <property type="match status" value="1"/>
</dbReference>
<dbReference type="PANTHER" id="PTHR10845">
    <property type="entry name" value="REGULATOR OF G PROTEIN SIGNALING"/>
    <property type="match status" value="1"/>
</dbReference>
<dbReference type="PROSITE" id="PS50132">
    <property type="entry name" value="RGS"/>
    <property type="match status" value="1"/>
</dbReference>